<feature type="active site" description="Proton donor/acceptor" evidence="6">
    <location>
        <position position="128"/>
    </location>
</feature>
<dbReference type="GO" id="GO:0071555">
    <property type="term" value="P:cell wall organization"/>
    <property type="evidence" value="ECO:0007669"/>
    <property type="project" value="UniProtKB-UniRule"/>
</dbReference>
<comment type="caution">
    <text evidence="8">The sequence shown here is derived from an EMBL/GenBank/DDBJ whole genome shotgun (WGS) entry which is preliminary data.</text>
</comment>
<dbReference type="InterPro" id="IPR050979">
    <property type="entry name" value="LD-transpeptidase"/>
</dbReference>
<keyword evidence="4 6" id="KW-0573">Peptidoglycan synthesis</keyword>
<evidence type="ECO:0000256" key="3">
    <source>
        <dbReference type="ARBA" id="ARBA00022960"/>
    </source>
</evidence>
<dbReference type="PANTHER" id="PTHR30582:SF2">
    <property type="entry name" value="L,D-TRANSPEPTIDASE YCIB-RELATED"/>
    <property type="match status" value="1"/>
</dbReference>
<dbReference type="PANTHER" id="PTHR30582">
    <property type="entry name" value="L,D-TRANSPEPTIDASE"/>
    <property type="match status" value="1"/>
</dbReference>
<accession>A0A1F7L0D3</accession>
<feature type="domain" description="L,D-TPase catalytic" evidence="7">
    <location>
        <begin position="45"/>
        <end position="182"/>
    </location>
</feature>
<sequence length="185" mass="20556">MLKVENNENGVFNNQMVLVPTIDLAAETTRPIILGVGSDLKQGEKHIYVNLKTQMLSAYEGDSLFMETPISSGKWFPTPEGEFTIWVKIRSTRMSGGSGDDYYNLPNVPYVMFYSNDKVPANSGFSLHGAYWHNNFGHAMSHGCINMKITDVAKLYEWASPQTNGPTTHAVKNNPGTKITIYDGD</sequence>
<dbReference type="GO" id="GO:0008360">
    <property type="term" value="P:regulation of cell shape"/>
    <property type="evidence" value="ECO:0007669"/>
    <property type="project" value="UniProtKB-UniRule"/>
</dbReference>
<dbReference type="AlphaFoldDB" id="A0A1F7L0D3"/>
<dbReference type="Proteomes" id="UP000177050">
    <property type="component" value="Unassembled WGS sequence"/>
</dbReference>
<reference evidence="8 9" key="1">
    <citation type="journal article" date="2016" name="Nat. Commun.">
        <title>Thousands of microbial genomes shed light on interconnected biogeochemical processes in an aquifer system.</title>
        <authorList>
            <person name="Anantharaman K."/>
            <person name="Brown C.T."/>
            <person name="Hug L.A."/>
            <person name="Sharon I."/>
            <person name="Castelle C.J."/>
            <person name="Probst A.J."/>
            <person name="Thomas B.C."/>
            <person name="Singh A."/>
            <person name="Wilkins M.J."/>
            <person name="Karaoz U."/>
            <person name="Brodie E.L."/>
            <person name="Williams K.H."/>
            <person name="Hubbard S.S."/>
            <person name="Banfield J.F."/>
        </authorList>
    </citation>
    <scope>NUCLEOTIDE SEQUENCE [LARGE SCALE GENOMIC DNA]</scope>
</reference>
<evidence type="ECO:0000256" key="5">
    <source>
        <dbReference type="ARBA" id="ARBA00023316"/>
    </source>
</evidence>
<evidence type="ECO:0000313" key="9">
    <source>
        <dbReference type="Proteomes" id="UP000177050"/>
    </source>
</evidence>
<dbReference type="UniPathway" id="UPA00219"/>
<name>A0A1F7L0D3_9BACT</name>
<dbReference type="SUPFAM" id="SSF141523">
    <property type="entry name" value="L,D-transpeptidase catalytic domain-like"/>
    <property type="match status" value="1"/>
</dbReference>
<keyword evidence="2" id="KW-0808">Transferase</keyword>
<keyword evidence="3 6" id="KW-0133">Cell shape</keyword>
<dbReference type="Gene3D" id="2.40.440.10">
    <property type="entry name" value="L,D-transpeptidase catalytic domain-like"/>
    <property type="match status" value="1"/>
</dbReference>
<dbReference type="EMBL" id="MGBR01000001">
    <property type="protein sequence ID" value="OGK73590.1"/>
    <property type="molecule type" value="Genomic_DNA"/>
</dbReference>
<evidence type="ECO:0000256" key="4">
    <source>
        <dbReference type="ARBA" id="ARBA00022984"/>
    </source>
</evidence>
<dbReference type="Pfam" id="PF03734">
    <property type="entry name" value="YkuD"/>
    <property type="match status" value="1"/>
</dbReference>
<gene>
    <name evidence="8" type="ORF">A3K52_02240</name>
</gene>
<dbReference type="GO" id="GO:0016740">
    <property type="term" value="F:transferase activity"/>
    <property type="evidence" value="ECO:0007669"/>
    <property type="project" value="UniProtKB-KW"/>
</dbReference>
<comment type="pathway">
    <text evidence="1 6">Cell wall biogenesis; peptidoglycan biosynthesis.</text>
</comment>
<dbReference type="GO" id="GO:0018104">
    <property type="term" value="P:peptidoglycan-protein cross-linking"/>
    <property type="evidence" value="ECO:0007669"/>
    <property type="project" value="TreeGrafter"/>
</dbReference>
<dbReference type="GO" id="GO:0071972">
    <property type="term" value="F:peptidoglycan L,D-transpeptidase activity"/>
    <property type="evidence" value="ECO:0007669"/>
    <property type="project" value="TreeGrafter"/>
</dbReference>
<dbReference type="InterPro" id="IPR038063">
    <property type="entry name" value="Transpep_catalytic_dom"/>
</dbReference>
<dbReference type="PROSITE" id="PS52029">
    <property type="entry name" value="LD_TPASE"/>
    <property type="match status" value="1"/>
</dbReference>
<dbReference type="InterPro" id="IPR005490">
    <property type="entry name" value="LD_TPept_cat_dom"/>
</dbReference>
<protein>
    <recommendedName>
        <fullName evidence="7">L,D-TPase catalytic domain-containing protein</fullName>
    </recommendedName>
</protein>
<evidence type="ECO:0000259" key="7">
    <source>
        <dbReference type="PROSITE" id="PS52029"/>
    </source>
</evidence>
<keyword evidence="5 6" id="KW-0961">Cell wall biogenesis/degradation</keyword>
<dbReference type="CDD" id="cd16913">
    <property type="entry name" value="YkuD_like"/>
    <property type="match status" value="1"/>
</dbReference>
<feature type="active site" description="Nucleophile" evidence="6">
    <location>
        <position position="144"/>
    </location>
</feature>
<evidence type="ECO:0000256" key="6">
    <source>
        <dbReference type="PROSITE-ProRule" id="PRU01373"/>
    </source>
</evidence>
<evidence type="ECO:0000256" key="2">
    <source>
        <dbReference type="ARBA" id="ARBA00022679"/>
    </source>
</evidence>
<evidence type="ECO:0000256" key="1">
    <source>
        <dbReference type="ARBA" id="ARBA00004752"/>
    </source>
</evidence>
<proteinExistence type="predicted"/>
<organism evidence="8 9">
    <name type="scientific">Candidatus Roizmanbacteria bacterium RIFOXYD1_FULL_38_12</name>
    <dbReference type="NCBI Taxonomy" id="1802093"/>
    <lineage>
        <taxon>Bacteria</taxon>
        <taxon>Candidatus Roizmaniibacteriota</taxon>
    </lineage>
</organism>
<dbReference type="GO" id="GO:0005576">
    <property type="term" value="C:extracellular region"/>
    <property type="evidence" value="ECO:0007669"/>
    <property type="project" value="TreeGrafter"/>
</dbReference>
<evidence type="ECO:0000313" key="8">
    <source>
        <dbReference type="EMBL" id="OGK73590.1"/>
    </source>
</evidence>